<dbReference type="Pfam" id="PF00656">
    <property type="entry name" value="Peptidase_C14"/>
    <property type="match status" value="1"/>
</dbReference>
<dbReference type="Proteomes" id="UP000193411">
    <property type="component" value="Unassembled WGS sequence"/>
</dbReference>
<evidence type="ECO:0000313" key="5">
    <source>
        <dbReference type="Proteomes" id="UP000193411"/>
    </source>
</evidence>
<dbReference type="PANTHER" id="PTHR48104">
    <property type="entry name" value="METACASPASE-4"/>
    <property type="match status" value="1"/>
</dbReference>
<comment type="caution">
    <text evidence="4">The sequence shown here is derived from an EMBL/GenBank/DDBJ whole genome shotgun (WGS) entry which is preliminary data.</text>
</comment>
<feature type="domain" description="Peptidase C14 caspase" evidence="3">
    <location>
        <begin position="65"/>
        <end position="217"/>
    </location>
</feature>
<dbReference type="InterPro" id="IPR050452">
    <property type="entry name" value="Metacaspase"/>
</dbReference>
<name>A0A1Y2HRQ1_9FUNG</name>
<comment type="similarity">
    <text evidence="1">Belongs to the peptidase C14B family.</text>
</comment>
<evidence type="ECO:0000259" key="3">
    <source>
        <dbReference type="Pfam" id="PF00656"/>
    </source>
</evidence>
<protein>
    <recommendedName>
        <fullName evidence="3">Peptidase C14 caspase domain-containing protein</fullName>
    </recommendedName>
</protein>
<accession>A0A1Y2HRQ1</accession>
<dbReference type="EMBL" id="MCFL01000013">
    <property type="protein sequence ID" value="ORZ37270.1"/>
    <property type="molecule type" value="Genomic_DNA"/>
</dbReference>
<dbReference type="OrthoDB" id="3223806at2759"/>
<keyword evidence="5" id="KW-1185">Reference proteome</keyword>
<reference evidence="4 5" key="1">
    <citation type="submission" date="2016-07" db="EMBL/GenBank/DDBJ databases">
        <title>Pervasive Adenine N6-methylation of Active Genes in Fungi.</title>
        <authorList>
            <consortium name="DOE Joint Genome Institute"/>
            <person name="Mondo S.J."/>
            <person name="Dannebaum R.O."/>
            <person name="Kuo R.C."/>
            <person name="Labutti K."/>
            <person name="Haridas S."/>
            <person name="Kuo A."/>
            <person name="Salamov A."/>
            <person name="Ahrendt S.R."/>
            <person name="Lipzen A."/>
            <person name="Sullivan W."/>
            <person name="Andreopoulos W.B."/>
            <person name="Clum A."/>
            <person name="Lindquist E."/>
            <person name="Daum C."/>
            <person name="Ramamoorthy G.K."/>
            <person name="Gryganskyi A."/>
            <person name="Culley D."/>
            <person name="Magnuson J.K."/>
            <person name="James T.Y."/>
            <person name="O'Malley M.A."/>
            <person name="Stajich J.E."/>
            <person name="Spatafora J.W."/>
            <person name="Visel A."/>
            <person name="Grigoriev I.V."/>
        </authorList>
    </citation>
    <scope>NUCLEOTIDE SEQUENCE [LARGE SCALE GENOMIC DNA]</scope>
    <source>
        <strain evidence="4 5">PL171</strain>
    </source>
</reference>
<feature type="region of interest" description="Disordered" evidence="2">
    <location>
        <begin position="246"/>
        <end position="273"/>
    </location>
</feature>
<gene>
    <name evidence="4" type="ORF">BCR44DRAFT_1484144</name>
</gene>
<dbReference type="Gene3D" id="3.40.50.12660">
    <property type="match status" value="1"/>
</dbReference>
<sequence>MYYIRHKTHLTMPNTAFIAGLTYPADPSGSIPLPGMAVASDTVASLAASTGLYTDGITHITDQDEPVTREVLLRGLMDACANAQPGDNIFLGLFGHGIQVSDATGREEDGMHELFCTSDGQAVLDNEIQAILSELPAGVNVTMCLDCCNSGTLADLDLGGIDANVVSISSAVDGQSALVQRDGSGTYFVREFERVMEENPELSWVEAVELMNERLPKQWGDMTINLHSNDAELLQQPMFTVASKATEPDNTPVVDDVDDGDEQVNAQEDGPADLATLGIRVAAAERQQQDEQPEWEPIGF</sequence>
<dbReference type="GO" id="GO:0005737">
    <property type="term" value="C:cytoplasm"/>
    <property type="evidence" value="ECO:0007669"/>
    <property type="project" value="TreeGrafter"/>
</dbReference>
<dbReference type="GO" id="GO:0004197">
    <property type="term" value="F:cysteine-type endopeptidase activity"/>
    <property type="evidence" value="ECO:0007669"/>
    <property type="project" value="InterPro"/>
</dbReference>
<evidence type="ECO:0000313" key="4">
    <source>
        <dbReference type="EMBL" id="ORZ37270.1"/>
    </source>
</evidence>
<dbReference type="PANTHER" id="PTHR48104:SF30">
    <property type="entry name" value="METACASPASE-1"/>
    <property type="match status" value="1"/>
</dbReference>
<dbReference type="InterPro" id="IPR011600">
    <property type="entry name" value="Pept_C14_caspase"/>
</dbReference>
<dbReference type="AlphaFoldDB" id="A0A1Y2HRQ1"/>
<evidence type="ECO:0000256" key="2">
    <source>
        <dbReference type="SAM" id="MobiDB-lite"/>
    </source>
</evidence>
<organism evidence="4 5">
    <name type="scientific">Catenaria anguillulae PL171</name>
    <dbReference type="NCBI Taxonomy" id="765915"/>
    <lineage>
        <taxon>Eukaryota</taxon>
        <taxon>Fungi</taxon>
        <taxon>Fungi incertae sedis</taxon>
        <taxon>Blastocladiomycota</taxon>
        <taxon>Blastocladiomycetes</taxon>
        <taxon>Blastocladiales</taxon>
        <taxon>Catenariaceae</taxon>
        <taxon>Catenaria</taxon>
    </lineage>
</organism>
<proteinExistence type="inferred from homology"/>
<dbReference type="GO" id="GO:0006508">
    <property type="term" value="P:proteolysis"/>
    <property type="evidence" value="ECO:0007669"/>
    <property type="project" value="InterPro"/>
</dbReference>
<evidence type="ECO:0000256" key="1">
    <source>
        <dbReference type="ARBA" id="ARBA00009005"/>
    </source>
</evidence>